<dbReference type="InterPro" id="IPR033349">
    <property type="entry name" value="ATRIP"/>
</dbReference>
<proteinExistence type="predicted"/>
<dbReference type="EMBL" id="CAJHJT010000012">
    <property type="protein sequence ID" value="CAD7000360.1"/>
    <property type="molecule type" value="Genomic_DNA"/>
</dbReference>
<dbReference type="GO" id="GO:0000077">
    <property type="term" value="P:DNA damage checkpoint signaling"/>
    <property type="evidence" value="ECO:0007669"/>
    <property type="project" value="InterPro"/>
</dbReference>
<dbReference type="GO" id="GO:0006281">
    <property type="term" value="P:DNA repair"/>
    <property type="evidence" value="ECO:0007669"/>
    <property type="project" value="TreeGrafter"/>
</dbReference>
<evidence type="ECO:0000313" key="4">
    <source>
        <dbReference type="Proteomes" id="UP000606786"/>
    </source>
</evidence>
<sequence>MAKRFQPFKEFGRSTKKPKLDVSVNKGRPLGPSQSWPNHILSNGAAVRRVESPVRNNVNNNNLWDDDDDDVILLATQVAESQVAIKSAANFTESDITFSEFAPHVHATTSTQRMTITSVAVKAINSAPPTIEKHNLSELFADDDDFAELIDGATNGKEKNSNQAQNYGAENVFKKPVTPLNGMNWQISETQNVAARRQVATERQVKVLTERLDALKAENTKLTKDLSESKAKIESKEGESSLLRDELRHMKQQLQTLKMDKIMSAEAAKTECKTKIAELTKRVEAKESELKLRNVEYSVLKMRHADETQRLEMSIRSANVPTGDLPMNEDVVVENSQNSQSTRTLFRLRNLPLTTALGDICNSRLTEFNANAYERAEASDDIKRQHTPFQLELAYAQTLLAQLHLQRQKRCWSSTEAQAFNERALKSANSALPEFWTYVHGLEFPKHCNVHPYHDYDLRNDDYAKQKRNLHSVQQLYADERAISLRRYTAALSVMCARAPNFAQQLLAQQHGDCALLEVACHAISKLGYSSELCAHFGALEAFAVLLRVLLRQMRANDIDHSEILVGGLLKQLIFVRPSAWIFREISYCVLELTRLPTALELLCVNSDGSAFYSDRMRSLYRYSNDSCILQVYAGLLEITFPLNGVLSETHLRLLAVICENHVRFAHYCFMKPPNFIHKLLPSYDDDDDDDDDEDDGKKVDEQPVFVGQEQSSGALTGTTNTIDASSATDCSNTNVAQKKSTNSNAAAQCECYTKLCLSVVTLLFQLLRQWQCMECKIETPRVAEISQISVQLLHTIFCDNYSTRLFRYAEETTKHYLWLICEWWSDNAKHLKFNSVQNNFLRKLRAFHIMPKPLYEEGNPANVLNDRNEWHSLTNDPSAKINVTSANLASAVEKLNIMQSAGDESKFFEGLKGYAFNFE</sequence>
<dbReference type="Proteomes" id="UP000606786">
    <property type="component" value="Unassembled WGS sequence"/>
</dbReference>
<accession>A0A811UND8</accession>
<name>A0A811UND8_CERCA</name>
<dbReference type="PANTHER" id="PTHR28594">
    <property type="entry name" value="ATR-INTERACTING PROTEIN"/>
    <property type="match status" value="1"/>
</dbReference>
<reference evidence="3" key="1">
    <citation type="submission" date="2020-11" db="EMBL/GenBank/DDBJ databases">
        <authorList>
            <person name="Whitehead M."/>
        </authorList>
    </citation>
    <scope>NUCLEOTIDE SEQUENCE</scope>
    <source>
        <strain evidence="3">EGII</strain>
    </source>
</reference>
<gene>
    <name evidence="3" type="ORF">CCAP1982_LOCUS8842</name>
</gene>
<protein>
    <submittedName>
        <fullName evidence="3">(Mediterranean fruit fly) hypothetical protein</fullName>
    </submittedName>
</protein>
<comment type="caution">
    <text evidence="3">The sequence shown here is derived from an EMBL/GenBank/DDBJ whole genome shotgun (WGS) entry which is preliminary data.</text>
</comment>
<dbReference type="PANTHER" id="PTHR28594:SF1">
    <property type="entry name" value="ATR-INTERACTING PROTEIN"/>
    <property type="match status" value="1"/>
</dbReference>
<keyword evidence="4" id="KW-1185">Reference proteome</keyword>
<keyword evidence="1" id="KW-0175">Coiled coil</keyword>
<evidence type="ECO:0000256" key="2">
    <source>
        <dbReference type="SAM" id="MobiDB-lite"/>
    </source>
</evidence>
<feature type="coiled-coil region" evidence="1">
    <location>
        <begin position="198"/>
        <end position="296"/>
    </location>
</feature>
<evidence type="ECO:0000256" key="1">
    <source>
        <dbReference type="SAM" id="Coils"/>
    </source>
</evidence>
<dbReference type="AlphaFoldDB" id="A0A811UND8"/>
<feature type="region of interest" description="Disordered" evidence="2">
    <location>
        <begin position="1"/>
        <end position="35"/>
    </location>
</feature>
<organism evidence="3 4">
    <name type="scientific">Ceratitis capitata</name>
    <name type="common">Mediterranean fruit fly</name>
    <name type="synonym">Tephritis capitata</name>
    <dbReference type="NCBI Taxonomy" id="7213"/>
    <lineage>
        <taxon>Eukaryota</taxon>
        <taxon>Metazoa</taxon>
        <taxon>Ecdysozoa</taxon>
        <taxon>Arthropoda</taxon>
        <taxon>Hexapoda</taxon>
        <taxon>Insecta</taxon>
        <taxon>Pterygota</taxon>
        <taxon>Neoptera</taxon>
        <taxon>Endopterygota</taxon>
        <taxon>Diptera</taxon>
        <taxon>Brachycera</taxon>
        <taxon>Muscomorpha</taxon>
        <taxon>Tephritoidea</taxon>
        <taxon>Tephritidae</taxon>
        <taxon>Ceratitis</taxon>
        <taxon>Ceratitis</taxon>
    </lineage>
</organism>
<evidence type="ECO:0000313" key="3">
    <source>
        <dbReference type="EMBL" id="CAD7000360.1"/>
    </source>
</evidence>
<dbReference type="OrthoDB" id="7668655at2759"/>